<dbReference type="InterPro" id="IPR050984">
    <property type="entry name" value="Gfo/Idh/MocA_domain"/>
</dbReference>
<dbReference type="SUPFAM" id="SSF55347">
    <property type="entry name" value="Glyceraldehyde-3-phosphate dehydrogenase-like, C-terminal domain"/>
    <property type="match status" value="1"/>
</dbReference>
<evidence type="ECO:0000313" key="6">
    <source>
        <dbReference type="Proteomes" id="UP000316855"/>
    </source>
</evidence>
<name>A0A517VM40_9PLAN</name>
<dbReference type="Proteomes" id="UP000316855">
    <property type="component" value="Chromosome"/>
</dbReference>
<evidence type="ECO:0000259" key="3">
    <source>
        <dbReference type="Pfam" id="PF01408"/>
    </source>
</evidence>
<dbReference type="OrthoDB" id="9783105at2"/>
<evidence type="ECO:0000256" key="1">
    <source>
        <dbReference type="ARBA" id="ARBA00010928"/>
    </source>
</evidence>
<feature type="domain" description="Gfo/Idh/MocA-like oxidoreductase N-terminal" evidence="3">
    <location>
        <begin position="6"/>
        <end position="120"/>
    </location>
</feature>
<dbReference type="InterPro" id="IPR036291">
    <property type="entry name" value="NAD(P)-bd_dom_sf"/>
</dbReference>
<dbReference type="GO" id="GO:0047061">
    <property type="term" value="F:glucose-fructose oxidoreductase activity"/>
    <property type="evidence" value="ECO:0007669"/>
    <property type="project" value="UniProtKB-EC"/>
</dbReference>
<dbReference type="PANTHER" id="PTHR22604">
    <property type="entry name" value="OXIDOREDUCTASES"/>
    <property type="match status" value="1"/>
</dbReference>
<accession>A0A517VM40</accession>
<dbReference type="Gene3D" id="3.30.360.10">
    <property type="entry name" value="Dihydrodipicolinate Reductase, domain 2"/>
    <property type="match status" value="1"/>
</dbReference>
<dbReference type="Pfam" id="PF01408">
    <property type="entry name" value="GFO_IDH_MocA"/>
    <property type="match status" value="1"/>
</dbReference>
<dbReference type="AlphaFoldDB" id="A0A517VM40"/>
<dbReference type="InterPro" id="IPR000683">
    <property type="entry name" value="Gfo/Idh/MocA-like_OxRdtase_N"/>
</dbReference>
<dbReference type="KEGG" id="gax:Pan161_57680"/>
<keyword evidence="2 5" id="KW-0560">Oxidoreductase</keyword>
<evidence type="ECO:0000256" key="2">
    <source>
        <dbReference type="ARBA" id="ARBA00023002"/>
    </source>
</evidence>
<dbReference type="GO" id="GO:0000166">
    <property type="term" value="F:nucleotide binding"/>
    <property type="evidence" value="ECO:0007669"/>
    <property type="project" value="InterPro"/>
</dbReference>
<proteinExistence type="inferred from homology"/>
<dbReference type="Pfam" id="PF22725">
    <property type="entry name" value="GFO_IDH_MocA_C3"/>
    <property type="match status" value="1"/>
</dbReference>
<keyword evidence="6" id="KW-1185">Reference proteome</keyword>
<gene>
    <name evidence="5" type="primary">gfo_7</name>
    <name evidence="5" type="ORF">Pan161_57680</name>
</gene>
<comment type="similarity">
    <text evidence="1">Belongs to the Gfo/Idh/MocA family.</text>
</comment>
<evidence type="ECO:0000313" key="5">
    <source>
        <dbReference type="EMBL" id="QDT94076.1"/>
    </source>
</evidence>
<reference evidence="5 6" key="1">
    <citation type="submission" date="2019-02" db="EMBL/GenBank/DDBJ databases">
        <title>Deep-cultivation of Planctomycetes and their phenomic and genomic characterization uncovers novel biology.</title>
        <authorList>
            <person name="Wiegand S."/>
            <person name="Jogler M."/>
            <person name="Boedeker C."/>
            <person name="Pinto D."/>
            <person name="Vollmers J."/>
            <person name="Rivas-Marin E."/>
            <person name="Kohn T."/>
            <person name="Peeters S.H."/>
            <person name="Heuer A."/>
            <person name="Rast P."/>
            <person name="Oberbeckmann S."/>
            <person name="Bunk B."/>
            <person name="Jeske O."/>
            <person name="Meyerdierks A."/>
            <person name="Storesund J.E."/>
            <person name="Kallscheuer N."/>
            <person name="Luecker S."/>
            <person name="Lage O.M."/>
            <person name="Pohl T."/>
            <person name="Merkel B.J."/>
            <person name="Hornburger P."/>
            <person name="Mueller R.-W."/>
            <person name="Bruemmer F."/>
            <person name="Labrenz M."/>
            <person name="Spormann A.M."/>
            <person name="Op den Camp H."/>
            <person name="Overmann J."/>
            <person name="Amann R."/>
            <person name="Jetten M.S.M."/>
            <person name="Mascher T."/>
            <person name="Medema M.H."/>
            <person name="Devos D.P."/>
            <person name="Kaster A.-K."/>
            <person name="Ovreas L."/>
            <person name="Rohde M."/>
            <person name="Galperin M.Y."/>
            <person name="Jogler C."/>
        </authorList>
    </citation>
    <scope>NUCLEOTIDE SEQUENCE [LARGE SCALE GENOMIC DNA]</scope>
    <source>
        <strain evidence="5 6">Pan161</strain>
    </source>
</reference>
<dbReference type="RefSeq" id="WP_145232020.1">
    <property type="nucleotide sequence ID" value="NZ_CP036343.1"/>
</dbReference>
<dbReference type="EC" id="1.1.99.28" evidence="5"/>
<evidence type="ECO:0000259" key="4">
    <source>
        <dbReference type="Pfam" id="PF22725"/>
    </source>
</evidence>
<dbReference type="PANTHER" id="PTHR22604:SF105">
    <property type="entry name" value="TRANS-1,2-DIHYDROBENZENE-1,2-DIOL DEHYDROGENASE"/>
    <property type="match status" value="1"/>
</dbReference>
<dbReference type="InterPro" id="IPR055170">
    <property type="entry name" value="GFO_IDH_MocA-like_dom"/>
</dbReference>
<sequence>MSKRVRWGILSTAKIGTVQVIPAMQKGSFCEIAALASRNQEQAETVASQLGIPRAYGSYEALLADPEIDAIYNPLPNHLHVPWSIKAIEAGKHVLCEKPIGLSSAEGQQLLDCATAHPEIKVMEAFMYRHHPQWQLTKKLIQEGTIGELRTIQSFFSYFNNDPGNIRNQRDIGGGGLMDIGCYPISLSRFIFDEEPQRVSGIVEFDEQLGTDRLASAIMDFGRGTATFTCSTQLNPYQRVHIHGTTGRIEIEIPFNAPIDRPCKIWHQTGADIKERELEICSQYTIQGDLFSQAILNQSPVPTPLTDAIANMKVIEAVLESNRSGSWISL</sequence>
<protein>
    <submittedName>
        <fullName evidence="5">Glucose--fructose oxidoreductase</fullName>
        <ecNumber evidence="5">1.1.99.28</ecNumber>
    </submittedName>
</protein>
<organism evidence="5 6">
    <name type="scientific">Gimesia algae</name>
    <dbReference type="NCBI Taxonomy" id="2527971"/>
    <lineage>
        <taxon>Bacteria</taxon>
        <taxon>Pseudomonadati</taxon>
        <taxon>Planctomycetota</taxon>
        <taxon>Planctomycetia</taxon>
        <taxon>Planctomycetales</taxon>
        <taxon>Planctomycetaceae</taxon>
        <taxon>Gimesia</taxon>
    </lineage>
</organism>
<dbReference type="EMBL" id="CP036343">
    <property type="protein sequence ID" value="QDT94076.1"/>
    <property type="molecule type" value="Genomic_DNA"/>
</dbReference>
<dbReference type="Gene3D" id="3.40.50.720">
    <property type="entry name" value="NAD(P)-binding Rossmann-like Domain"/>
    <property type="match status" value="1"/>
</dbReference>
<dbReference type="SUPFAM" id="SSF51735">
    <property type="entry name" value="NAD(P)-binding Rossmann-fold domains"/>
    <property type="match status" value="1"/>
</dbReference>
<feature type="domain" description="GFO/IDH/MocA-like oxidoreductase" evidence="4">
    <location>
        <begin position="135"/>
        <end position="250"/>
    </location>
</feature>